<organism evidence="12 13">
    <name type="scientific">Schistosoma mekongi</name>
    <name type="common">Parasitic worm</name>
    <dbReference type="NCBI Taxonomy" id="38744"/>
    <lineage>
        <taxon>Eukaryota</taxon>
        <taxon>Metazoa</taxon>
        <taxon>Spiralia</taxon>
        <taxon>Lophotrochozoa</taxon>
        <taxon>Platyhelminthes</taxon>
        <taxon>Trematoda</taxon>
        <taxon>Digenea</taxon>
        <taxon>Strigeidida</taxon>
        <taxon>Schistosomatoidea</taxon>
        <taxon>Schistosomatidae</taxon>
        <taxon>Schistosoma</taxon>
    </lineage>
</organism>
<evidence type="ECO:0000256" key="2">
    <source>
        <dbReference type="ARBA" id="ARBA00022490"/>
    </source>
</evidence>
<feature type="coiled-coil region" evidence="7">
    <location>
        <begin position="4181"/>
        <end position="4211"/>
    </location>
</feature>
<feature type="region of interest" description="Disordered" evidence="8">
    <location>
        <begin position="7016"/>
        <end position="7040"/>
    </location>
</feature>
<evidence type="ECO:0000259" key="10">
    <source>
        <dbReference type="PROSITE" id="PS50222"/>
    </source>
</evidence>
<evidence type="ECO:0000256" key="5">
    <source>
        <dbReference type="ARBA" id="ARBA00022837"/>
    </source>
</evidence>
<dbReference type="PROSITE" id="PS50222">
    <property type="entry name" value="EF_HAND_2"/>
    <property type="match status" value="2"/>
</dbReference>
<dbReference type="SUPFAM" id="SSF47576">
    <property type="entry name" value="Calponin-homology domain, CH-domain"/>
    <property type="match status" value="1"/>
</dbReference>
<dbReference type="InterPro" id="IPR011992">
    <property type="entry name" value="EF-hand-dom_pair"/>
</dbReference>
<feature type="compositionally biased region" description="Low complexity" evidence="8">
    <location>
        <begin position="7027"/>
        <end position="7036"/>
    </location>
</feature>
<keyword evidence="2" id="KW-0963">Cytoplasm</keyword>
<dbReference type="GO" id="GO:0008017">
    <property type="term" value="F:microtubule binding"/>
    <property type="evidence" value="ECO:0007669"/>
    <property type="project" value="InterPro"/>
</dbReference>
<feature type="compositionally biased region" description="Low complexity" evidence="8">
    <location>
        <begin position="6995"/>
        <end position="7004"/>
    </location>
</feature>
<reference evidence="12" key="1">
    <citation type="submission" date="2022-04" db="EMBL/GenBank/DDBJ databases">
        <authorList>
            <person name="Xu L."/>
            <person name="Lv Z."/>
        </authorList>
    </citation>
    <scope>NUCLEOTIDE SEQUENCE</scope>
    <source>
        <strain evidence="12">LV_2022a</strain>
    </source>
</reference>
<gene>
    <name evidence="12" type="ORF">MN116_002292</name>
</gene>
<dbReference type="Gene3D" id="2.30.30.40">
    <property type="entry name" value="SH3 Domains"/>
    <property type="match status" value="1"/>
</dbReference>
<evidence type="ECO:0000259" key="11">
    <source>
        <dbReference type="PROSITE" id="PS51460"/>
    </source>
</evidence>
<dbReference type="PROSITE" id="PS51460">
    <property type="entry name" value="GAR"/>
    <property type="match status" value="1"/>
</dbReference>
<dbReference type="CDD" id="cd00176">
    <property type="entry name" value="SPEC"/>
    <property type="match status" value="5"/>
</dbReference>
<dbReference type="PROSITE" id="PS00018">
    <property type="entry name" value="EF_HAND_1"/>
    <property type="match status" value="1"/>
</dbReference>
<dbReference type="PANTHER" id="PTHR23169:SF23">
    <property type="entry name" value="SHORT STOP, ISOFORM H"/>
    <property type="match status" value="1"/>
</dbReference>
<dbReference type="PROSITE" id="PS50021">
    <property type="entry name" value="CH"/>
    <property type="match status" value="1"/>
</dbReference>
<dbReference type="InterPro" id="IPR003108">
    <property type="entry name" value="GAR_dom"/>
</dbReference>
<feature type="region of interest" description="Disordered" evidence="8">
    <location>
        <begin position="6681"/>
        <end position="6706"/>
    </location>
</feature>
<evidence type="ECO:0008006" key="14">
    <source>
        <dbReference type="Google" id="ProtNLM"/>
    </source>
</evidence>
<dbReference type="GO" id="GO:0005198">
    <property type="term" value="F:structural molecule activity"/>
    <property type="evidence" value="ECO:0007669"/>
    <property type="project" value="TreeGrafter"/>
</dbReference>
<feature type="domain" description="EF-hand" evidence="10">
    <location>
        <begin position="6784"/>
        <end position="6819"/>
    </location>
</feature>
<dbReference type="SUPFAM" id="SSF47473">
    <property type="entry name" value="EF-hand"/>
    <property type="match status" value="1"/>
</dbReference>
<feature type="compositionally biased region" description="Polar residues" evidence="8">
    <location>
        <begin position="6603"/>
        <end position="6616"/>
    </location>
</feature>
<keyword evidence="6" id="KW-0206">Cytoskeleton</keyword>
<feature type="region of interest" description="Disordered" evidence="8">
    <location>
        <begin position="2726"/>
        <end position="2776"/>
    </location>
</feature>
<dbReference type="InterPro" id="IPR035915">
    <property type="entry name" value="Plakin_repeat_sf"/>
</dbReference>
<dbReference type="InterPro" id="IPR043197">
    <property type="entry name" value="Plakin"/>
</dbReference>
<keyword evidence="7" id="KW-0175">Coiled coil</keyword>
<keyword evidence="4" id="KW-0677">Repeat</keyword>
<feature type="coiled-coil region" evidence="7">
    <location>
        <begin position="3766"/>
        <end position="3793"/>
    </location>
</feature>
<dbReference type="Pfam" id="PF00435">
    <property type="entry name" value="Spectrin"/>
    <property type="match status" value="5"/>
</dbReference>
<dbReference type="GO" id="GO:0005509">
    <property type="term" value="F:calcium ion binding"/>
    <property type="evidence" value="ECO:0007669"/>
    <property type="project" value="InterPro"/>
</dbReference>
<feature type="domain" description="GAR" evidence="11">
    <location>
        <begin position="6878"/>
        <end position="6950"/>
    </location>
</feature>
<dbReference type="Pfam" id="PF02187">
    <property type="entry name" value="GAS2"/>
    <property type="match status" value="1"/>
</dbReference>
<dbReference type="SMART" id="SM00033">
    <property type="entry name" value="CH"/>
    <property type="match status" value="1"/>
</dbReference>
<evidence type="ECO:0000313" key="13">
    <source>
        <dbReference type="Proteomes" id="UP001292079"/>
    </source>
</evidence>
<evidence type="ECO:0000256" key="6">
    <source>
        <dbReference type="ARBA" id="ARBA00023212"/>
    </source>
</evidence>
<dbReference type="EMBL" id="JALJAT010000001">
    <property type="protein sequence ID" value="KAK4475214.1"/>
    <property type="molecule type" value="Genomic_DNA"/>
</dbReference>
<dbReference type="SMART" id="SM00150">
    <property type="entry name" value="SPEC"/>
    <property type="match status" value="15"/>
</dbReference>
<dbReference type="InterPro" id="IPR036872">
    <property type="entry name" value="CH_dom_sf"/>
</dbReference>
<dbReference type="GO" id="GO:0005882">
    <property type="term" value="C:intermediate filament"/>
    <property type="evidence" value="ECO:0007669"/>
    <property type="project" value="TreeGrafter"/>
</dbReference>
<feature type="coiled-coil region" evidence="7">
    <location>
        <begin position="4667"/>
        <end position="4694"/>
    </location>
</feature>
<feature type="domain" description="Calponin-homology (CH)" evidence="9">
    <location>
        <begin position="3"/>
        <end position="107"/>
    </location>
</feature>
<evidence type="ECO:0000313" key="12">
    <source>
        <dbReference type="EMBL" id="KAK4475214.1"/>
    </source>
</evidence>
<feature type="region of interest" description="Disordered" evidence="8">
    <location>
        <begin position="6595"/>
        <end position="6634"/>
    </location>
</feature>
<dbReference type="Gene3D" id="1.10.238.10">
    <property type="entry name" value="EF-hand"/>
    <property type="match status" value="1"/>
</dbReference>
<dbReference type="Pfam" id="PF21020">
    <property type="entry name" value="Spectrin_4"/>
    <property type="match status" value="1"/>
</dbReference>
<evidence type="ECO:0000256" key="4">
    <source>
        <dbReference type="ARBA" id="ARBA00022737"/>
    </source>
</evidence>
<dbReference type="Gene3D" id="1.20.58.60">
    <property type="match status" value="14"/>
</dbReference>
<comment type="caution">
    <text evidence="12">The sequence shown here is derived from an EMBL/GenBank/DDBJ whole genome shotgun (WGS) entry which is preliminary data.</text>
</comment>
<evidence type="ECO:0000259" key="9">
    <source>
        <dbReference type="PROSITE" id="PS50021"/>
    </source>
</evidence>
<keyword evidence="3" id="KW-0597">Phosphoprotein</keyword>
<dbReference type="InterPro" id="IPR036534">
    <property type="entry name" value="GAR_dom_sf"/>
</dbReference>
<dbReference type="SUPFAM" id="SSF75399">
    <property type="entry name" value="Plakin repeat"/>
    <property type="match status" value="3"/>
</dbReference>
<protein>
    <recommendedName>
        <fullName evidence="14">Calponin-homology (CH) domain-containing protein</fullName>
    </recommendedName>
</protein>
<dbReference type="Gene3D" id="3.30.920.20">
    <property type="entry name" value="Gas2-like domain"/>
    <property type="match status" value="1"/>
</dbReference>
<dbReference type="Pfam" id="PF00307">
    <property type="entry name" value="CH"/>
    <property type="match status" value="1"/>
</dbReference>
<feature type="domain" description="EF-hand" evidence="10">
    <location>
        <begin position="6820"/>
        <end position="6855"/>
    </location>
</feature>
<dbReference type="GO" id="GO:0005886">
    <property type="term" value="C:plasma membrane"/>
    <property type="evidence" value="ECO:0007669"/>
    <property type="project" value="UniProtKB-SubCell"/>
</dbReference>
<evidence type="ECO:0000256" key="8">
    <source>
        <dbReference type="SAM" id="MobiDB-lite"/>
    </source>
</evidence>
<dbReference type="SUPFAM" id="SSF46966">
    <property type="entry name" value="Spectrin repeat"/>
    <property type="match status" value="18"/>
</dbReference>
<evidence type="ECO:0000256" key="7">
    <source>
        <dbReference type="SAM" id="Coils"/>
    </source>
</evidence>
<comment type="subcellular location">
    <subcellularLocation>
        <location evidence="1">Cytoplasm</location>
        <location evidence="1">Cytoskeleton</location>
    </subcellularLocation>
</comment>
<feature type="compositionally biased region" description="Low complexity" evidence="8">
    <location>
        <begin position="6617"/>
        <end position="6627"/>
    </location>
</feature>
<evidence type="ECO:0000256" key="1">
    <source>
        <dbReference type="ARBA" id="ARBA00004245"/>
    </source>
</evidence>
<feature type="coiled-coil region" evidence="7">
    <location>
        <begin position="3890"/>
        <end position="3924"/>
    </location>
</feature>
<dbReference type="InterPro" id="IPR049538">
    <property type="entry name" value="PCN-like_spectrin-like_rpt"/>
</dbReference>
<feature type="compositionally biased region" description="Polar residues" evidence="8">
    <location>
        <begin position="7159"/>
        <end position="7172"/>
    </location>
</feature>
<dbReference type="SMART" id="SM00243">
    <property type="entry name" value="GAS2"/>
    <property type="match status" value="1"/>
</dbReference>
<keyword evidence="13" id="KW-1185">Reference proteome</keyword>
<proteinExistence type="predicted"/>
<dbReference type="Proteomes" id="UP001292079">
    <property type="component" value="Unassembled WGS sequence"/>
</dbReference>
<feature type="coiled-coil region" evidence="7">
    <location>
        <begin position="1156"/>
        <end position="1183"/>
    </location>
</feature>
<dbReference type="SMART" id="SM00054">
    <property type="entry name" value="EFh"/>
    <property type="match status" value="2"/>
</dbReference>
<dbReference type="InterPro" id="IPR018159">
    <property type="entry name" value="Spectrin/alpha-actinin"/>
</dbReference>
<dbReference type="InterPro" id="IPR002017">
    <property type="entry name" value="Spectrin_repeat"/>
</dbReference>
<dbReference type="CDD" id="cd00051">
    <property type="entry name" value="EFh"/>
    <property type="match status" value="1"/>
</dbReference>
<dbReference type="InterPro" id="IPR018247">
    <property type="entry name" value="EF_Hand_1_Ca_BS"/>
</dbReference>
<evidence type="ECO:0000256" key="3">
    <source>
        <dbReference type="ARBA" id="ARBA00022553"/>
    </source>
</evidence>
<dbReference type="SMART" id="SM00250">
    <property type="entry name" value="PLEC"/>
    <property type="match status" value="7"/>
</dbReference>
<dbReference type="Gene3D" id="1.10.418.10">
    <property type="entry name" value="Calponin-like domain"/>
    <property type="match status" value="1"/>
</dbReference>
<feature type="region of interest" description="Disordered" evidence="8">
    <location>
        <begin position="4404"/>
        <end position="4426"/>
    </location>
</feature>
<sequence>MDNAAKQTLLSWCRAVTANYPGVYIKDFTDSWKDGRAFLALIHRYRPNLIDFRQVDRQSARENLDLTFDLAERELEVTRLFDADDIAKITDERSIITYVASLYDKLVCNSSQRSCYPVPIVPPMPSLYNDHNSSGPIDSTFQLLASKQLPDELKSLWSDYRILASDLIQWLRSTTDRMANRHFPSDLQSMQERVMDEIRRHRRDERPRRERERQQLVRMYEELKPSIERGLLPVDLFLRIEQIHRLWDEYDVALQERELAARNEAHRLDRLQWAGNRSLRDCIQVQAQLTALERRVVELKSELPHQHALDTNNELRRWHDQLIQIEAKINGLFSQVQHLRTGRYVQTEQIYRNVCTLHQRFLDLQRVYREFIHSSSSLALSQSQVITSPVCSTSVISMSNYPIFASLKNNTILENAHSVQGNLISPIEQCLRWVMEHDQTVQTSSYGTNRKSVEEATRHHEQFHREVLNFKCEIDRCKAKRQKLPTQSEEEKQVLNESLQILEQSYQQLVDASLKRRNMSKSLLEFVERAHNELIWLREHELCEVTRDWTEIYHNGLDSVRTDFQKLMHEIHEKEIVYSELTVLGSSIQLENYNATDLVQTYLNALERHWAWLLQLTYCFEAHIEQSARFQSFFNDIKQCELLLTTSLEELRSLYESALKVTTTEQGETLLKQLQELYAQVIGQETFIFQLVDVSQEIVPPIPKYVNAQENLATLTGRRLRVLCSFQPKDYLIDNPCCSGDVSMINSVNSSSISITNNSSIVEPIYWPVGDNTGYFDKGDFSTILENPENDRLQVRTANGSTLTVPLICFLPCWPCCEAMDRAKRIVTTLQHFKACWSELNLRLHGHLLTVEMSKIINAPLQYDVPQQMDIRKVIYRDAERYCLELQLANVSPSEVEKFKQHFLRFQNSCIEQMNCVQTADDNVINNKGLLIQSSEVYIIIDELRTVLSTLTERLRESNSLPLPGRSIDMEVRIKDHKEWSHALARVRAQCAELEQHINQSQSSHEQAILLSTSLFALHRAASELALTGHEFACRLADADAWIARLEQTDQTLTDCELCLLGCAVRVHGLLQIDDLNNSTGPDGLRVTVVERAHRDLKSVAERLPQIRLELDSLSQQLTRFMASSGGIFSDMLHYNDNLRDNSNLLKLHLSPSVDNHYLESNLASSEHRLAEATKEVEQELKAFGESLVCFSTFQKLSSQLILWSSEFSSRMRMFGEMTQLLGLKSSNTNVVTVQNSSLLKEVLKQSDDLLTDLQGNSDVIEQLNKEVAHLVTSLTNYAQQTQNYRELVESTFQKSGGSRDYQWSPGYGLFDMGRILQTTDELNGQFNTHSRQIHDIVKCLNQLLRPEESVSVNTSGPAFVKSYRELYTGKWPNELNNRLEETQSYFSSLPSHSKCQENRKHHMFPSNAPKDRNDSDFTSFIQLLGEKGLKYGVHLSGAKSQPVCLLPTGWEAASLTSICKANQLYGLKLFSTTGSWFVTNLAGENETHGFGETICIGDALRCGLIDLVARNCHQNQSSLTIQWSEAIERGWLTAYTIQALSREIKVGDYSAPVTDFLTSPSRNSNDYHINPKTGVVMPYGKKVIDLYTDGFINEADFHHIAAILSCGMCVEFRDCFLTWYEAVSTTDQTGVCWKPCLSDWLSAGAYNPNTRRLRVSSLKFGKGNSKLSNNSLLFTENELTVRDAIKIGLLDNTVPEVVIPVENQRGGYYATPYRRVSLAEAVQMGLIDDVSGYWLESGSSSSQIKVGVEVAQAAGILTKAPCLAEIILSGLISFNTPNMSEKYPKNNMGILDAHTGQYILFPEAIKRGLVIGNQPAIMLIQVQPSQVLSLIEALNANLLTPSGFIVLENKPPMNLWDAVNNNYIRLIYTKSYPPPVGVRAPIKISNQTYYQHPLLEAIHTGLIDSSKEEIVLPNAEARQHNSSQQRIALRKSAKHSGLCDLHSVQLLTQGCGLFDENGRELTGLDALNSGYFKPREDFHNDSSSYGQIIDPITGISMTLSSNMKTIKNINIAPFGAQLMLGLSTNRPSLAYMINQRLVTRLAWLGPGLHNDDLMNESISGPWFTHSCRSDDILAVIDPISKRKVTQSEAIRRHLLDMETGTFRDPLHNQLYPISEAIEKGHILVKEKSLMDESVPHSLHSDINGSIEMNFVKETRTYKILNVLDPRTGTRMNPNEAVEKGLINLKSLTYCGVQPSIPIESAQQLGYISVHDTDREVSHDSLMVDCTDKLPPSLVQLFKNDQLVKQSGSKCFVRMPEYTEPMSLNAAIAMGLINVEHSLVKESNSEEWYSLDKAISVGLINDHKGTLLCKNKWIPLTDAINRGLITDRKSPTEIPTFEKALENGLIDPVTNTFHQSSTIGNSSQSNSMLVHDAIKQGLLKPPATEASFENVSGLPNKGYTHSMDSLLNIKRRSIKDSTYTTGLRNNTLPPTMPTGHILGNGNDFIATGGRTESRVIKFLDCHGVRRLRGKSSHCNTRPKSKANDENEYTIRKKPRTKCCDIPKLKERNCVLYAFYYLHDDVRVEASITDTMVREGCVDVHRQIVCDPTTGQFFSIPEALTKGFVFGIVFTQAEQHLENDQLASTPLYWLEVFHYRHDIYRLERVFDPYLNSLVSVPDAIATGIIDPLHCTYTHPVSGHLYSIEEALYQGWIQALPVGNPPPFDLIGSSFDHVHVRTVEESTIFTTCVQSIHRDKTLQNNIYKEICSSDKKSTPISLQTTLNVNRHIPCRTPPSYRPNNRSLTNSSMRYQIKPDSQITSTESDHDSKSDTSYVSTYSRPSEQRFAQHKEDLNNAAWNSSRLLLKSLTHPLQPVRLVGNTTIPAISLSLVRYQYPDPTPIITSNTLSQNAPRYILLETAIQRGWVDTQHGLLRTHCGRTSTVNLLEAVERSLIDPSQLLVCVQHFNEDNIKEHPMYGDQTVPVYYSLATILDTAKLIIQTQSDEYARNHWRSNLMKLLISTGTKTKVMHGRINVRIEAQLRESDKEIIRKTVLTKCRITWKNEQDTPSILNQQSEKSKSEEQKETIYFFSLFVNSFPTVSETTKKLVTQLAIALDKEALWLTDLELQLLQMGNLSLDDNLNRHLLDDHQEILDKIRTHQTSSRAILFQAEQAIETLHHTNQPEPIWKPLESKCQELRTRLENLQTEAESRVRILLHSLDSLEHLTYKLQSLRSLLENLESVLISNATSVNATIAATTTTTTGENYLTNKLKTLNHPDEIDSCILRLKAALTESSSSHNNVISTLPSVMHKFIASVNRYADSKKMYNIKLNHFTGLDRKQYEDSIQRDNIELEDRIEHTVKEANNRLVHLISRLETQSAYLAEINVMYQQYEKHLSESTEQLDQVKFQLNVIQKSLLRSDELSNLALNKIKKISQEQLSKLYKLHGDLNKTQNDLNNLKIVNLHLIEEKFTEANLISTNLIHAINQPLEKGLTYQKQLIEQCEKLEKQFMKYILTNQTTQECLNEFLNQTNRIGDQLSSDHTDDAKTLPAELSSDMIKLHETLAQINTMQSASQTIRNRLNQTAEQAKVNDPSKLRMAQSELKHTDILDNRLESLKDDVVSRISRLDKIKNQIAQCQYEINEFDIWLYQVENQLNRQATANLPENYLKHQLQTIKVQIANRQLHLNNLQESTDGLLTKLPDNNDAGKLLKENMHKLNDHWSQLLSLISKRENDLKARESFNDFYVQARNQVQDMLLTADGRLTTLSSSITLNVNSVKQQMEKLNELQSFKESIQQHLNEVDQLGSAYDTLLNTSSGSDKNFKRGTASNDADTSSEINQVNRELDELHERYNQLGNCLNERRNEFKSIITNLHNFEEKRTELINWLNDYVKTMNNINKNILNIQSVNEVINDLKKHRAHFNEHIPKLESVRQSFAQILHNRDHMPGAVELRNSMHSLEQQWNEAIMLNDKLQQELSKLQHDLNECHKIDSDLTERLQQKSHRIHSVRDKCLADSTMGSTSHLNQISTLRQELDTVVPDLNKFNHLVQNLENSLPESLINQLNFNSTNEHIRSEFNQLVNELSKWENDIKYLIEPKNNFLQLIQQLDLQLKTIKTKIECPEIESLKKTIFSNETRKEIEEVKPILEKAEQMCTELCENCANPIDKYNMKTKLLDLQNTYDQLVNECQKYDNEIVVHPSSVSSKSEINSTNKLEELNDWLSSKNTQLQNISHDMLDTSVSHSRIPVTKQIETQLQNLESISEELKVKQRELQDSKDKDLLNSSTMPVNAKTVDLYMNQMNLLQKAVIEQQKQLKSKISEEFLYSEQLEQLKAWIATEIIQLLNQPLAINGQYLEEKPIPLTNQQQILQNLLPAIYTKQSELNLLKENLNTMKTSDEQRNKLQINVSNLQNELSKLENGINSKLSHIDEIQKAYSAAQDSINVYNQSCDDLETRWLNLQQALSNIEMKDLLKSSTSSTPSSPPSSPSLKRPSNDIKQIRSQMIELQAEVLELNNYHTPKSSYSKESSSSIDLVHKLNQLESVLQSNGDKKPQQSMHKLSDELKMTNKRLETIGHALEMNFEMLQIKDMDPFSIHFIKKLNYIYAELQTIQLNINENEKIINLNPETIKQKVGYFEELLKQLNDCKQNVSDGRIELADKMESLTDERRLSPIYSNFLTTMNQYNAQCNSIEKQINQIISALNNRVKQTEQLATLRQNISSSLKKVRESRHLPSNEQYLQKQLDELDSNMKSLKQLSEELCKSPDESLDKQISSHQLGYEIKSLENVIHEESATSLTVVSPEKQAERLISHLRDTLIEVQHDLHILASQLSSLNLSSSSSPSQEMVTSIIDDYHTLNSRILARNDSFEQLDKLIQSIQNVSSQNRLKLEKQLLKDDYDCVRKEIQFNLNKFRLCYESEKLFNERIHQILNWLKQKQLCLNEPIQMTMATPGNTTILIDLNMELKKLKNLLEDIEYYQSTIEEITLSGEQLCKSGGFLVNEDFIQNRLVNISDIYEELQSDTKRKLIILESALSVAQCLTSSVNTLSLRMLNVESRLDALLKNDTKEVYSTQMEKSIIDQLEFEMINGLEPQYQQVHTFWNQLKQICKPIDLFTNSSTLTTTHLPSHSDENLGHVEQIDNELKRYDELNEKLTDLAKLFGSNRQKAKQLMNRLEFKSEWLDLALKRFDPKISNTPSLDWDNYSDETHFMIDESMGKMPTLNSLGTEFPYLAILPYQPIMLNKLHERIEQFQENWKKHQININNLCDEIYDVLQTSTTTSSSNHNSFIKPSSPVKSNKSFISLTTDKFYHELNNAVANVSKQMITLDNRLNQTEIKYAEVYPLAKCFAHDMHEFQNWLQHIDEMKHDTIDNLTDSEVTVDDLDSNRKRVEKIKNLDDEVERQRSVLDRIVRTSGPLLCLIAPTEADIVRLQVKQICDSYANLRKLIKTRVIKAEASMKQSDEYVEQLHSMSDLFAAISEQAVRLGVPSETTTTSHKPSLLSNIHNETSRQLLDQHQELDMLGRIHSMTSVQPDHLEEHINGTSALMEALDFRLAELEALTISIRAQLESKPTVKESITTRESGTVELIESVDLEAGQLYALHSSILKNAEKLQTDWIQLQKKLTSRVTTLQSAYKTSSEQFWPIITELRNKLDKIKESLNIIGSGCSLNDPCVRPDPLDSNSYKEQCEKLRELREELNDVSQQLNEPYEAGQKLISLINGQFSNNSTITSPALQQQLPSTMTDSFTLRRDEEQAMRNEIDYALHGLKVSQEHLIDKCEHLIKEYSEREMSAIQFKSDLVNLLKWLTEQENKWDNFQPISNNVEIVTNQLNEIVQWNDNLMKKHSEVEALNWLAGKLISTSDNEPFTLDDTNDDGTFPVQNTTSLQSDLTSANRRWDNLLDSGNSRRHRLQTVLLGLGEFESAIDGLIKWIDQMQATVDQIPIRRANIRGLEADLARIKVIHHNINSHQLAVVRIEEQARKLEHTDYKKVDVKRKSPTSDLKPSEIRDKIIQMNKAWEHLKLSIRNKQAALEEALSETFNFHGQLDQLIRRTRQLKNRMPPPGAHFMGGLPDSAREQLRRFMEVYDELVKVGSELDTLRRNSAALLVNQSAVESSNPLTVNLERFSEHHAQLLKHAQSIRGRMELGLKQVEELHDHLSQMMQWLTQMERAILQQKPVSRIVARLFQLIRDHTELRKEITGHRDALINLDRLASQIQCQSQKQDVILVKNLLSSIHTRWEQLVSRSAERTRQLNTGLKEASNFLDNWTLLTDWLKEQLASLEEDGDRVATRPEKVAYQLALHRDLQRALSTRTVAYDGVRRYARQLRDRAPLCDHDELDDMVSELKHLWQTVCAKALARQRILEQALLASGLYKEALEALLDWLGKIEPQLAEQQTGNYGDVDTVEQLLESHHRFKAELEQRDTSVKLIRQAASDLMNKASSTTDSGTCSSTCNQADVFAMQAQLNHLTKIWDRVQNLTQRRGERLDQALKMAEQFQDTCRSLMDYFAGAERVIHRLAALPTFDDDGELENETSGINNPPTNLTNAIIAHRQTHSNLMNQADRVETALQLGNKLLTQAHPAAVKRLRQWVNTIRTRWEELTSWSEQRGERLQQALEEQRKRKSQREELMQWIHSKISELKCMPKSVIISSLSSSSDLHSAQSKLDLNDSKSIDPCSITQEHVGQPSTVTSIPQSSGSTSSKDLKQPDDLTDFTTLLNEITDPKIVEHFLSLHSKLEEEVKQKQPIYENIVRHAKRRTPTKSSHTTNSRRGRLPIRSKGGIQLNRLNNATHQQHGSSISVFTSPNINQLYLDWRELWISMLARKSQLNERLAYLNEVEKMKDFHFESWRQRYVSWLSANKARVIDLFHRKDRDRDGRLTRAEFIDGIIEMKFQTSRVEMEAVADVFDANGDGYIDYRECLNALRANYSNLDRGSSSNTTGGSSLSLNRFGPSDEETINDELKRQVGLCTCHNTYKIKKMATNKYRFGDSQKLCLVRILRSAVMVRVGGGWVALDEFLVKNDPCRASQWKSYGDFNEDLHSSSDCVIAPITQGITMFHRKSSSTHRQQPSSQCSTTSGSSYISLPASNHDLNVIKNNDRNDNTITDNNNNNNKHHRDRQIVTRVRHSDTQSLQSYRNSVHGEIIHEKIIDEDFHQRRASAFCIPSPSNTPSAFVKEFKNSQSGIIQSEHLPQISKTTSKLQLAIPSPRNDSLTTAVSNPTLPVDSNLILQTNTKTHQDSVTSPGSPYNNNNSRTSSKSKIPLFQSNISTNNLKLQQSVELNDITNVITDTDTTNETNNEISK</sequence>
<dbReference type="GO" id="GO:0005737">
    <property type="term" value="C:cytoplasm"/>
    <property type="evidence" value="ECO:0007669"/>
    <property type="project" value="TreeGrafter"/>
</dbReference>
<name>A0AAE1ZKS8_SCHME</name>
<accession>A0AAE1ZKS8</accession>
<dbReference type="GO" id="GO:0045104">
    <property type="term" value="P:intermediate filament cytoskeleton organization"/>
    <property type="evidence" value="ECO:0007669"/>
    <property type="project" value="InterPro"/>
</dbReference>
<feature type="region of interest" description="Disordered" evidence="8">
    <location>
        <begin position="7159"/>
        <end position="7183"/>
    </location>
</feature>
<dbReference type="GO" id="GO:0042060">
    <property type="term" value="P:wound healing"/>
    <property type="evidence" value="ECO:0007669"/>
    <property type="project" value="TreeGrafter"/>
</dbReference>
<dbReference type="InterPro" id="IPR001715">
    <property type="entry name" value="CH_dom"/>
</dbReference>
<dbReference type="Gene3D" id="3.90.1290.10">
    <property type="entry name" value="Plakin repeat"/>
    <property type="match status" value="3"/>
</dbReference>
<feature type="compositionally biased region" description="Low complexity" evidence="8">
    <location>
        <begin position="7173"/>
        <end position="7183"/>
    </location>
</feature>
<dbReference type="SUPFAM" id="SSF143575">
    <property type="entry name" value="GAS2 domain-like"/>
    <property type="match status" value="1"/>
</dbReference>
<feature type="compositionally biased region" description="Polar residues" evidence="8">
    <location>
        <begin position="2735"/>
        <end position="2759"/>
    </location>
</feature>
<keyword evidence="5" id="KW-0106">Calcium</keyword>
<dbReference type="InterPro" id="IPR001101">
    <property type="entry name" value="Plectin_repeat"/>
</dbReference>
<dbReference type="InterPro" id="IPR002048">
    <property type="entry name" value="EF_hand_dom"/>
</dbReference>
<feature type="coiled-coil region" evidence="7">
    <location>
        <begin position="4325"/>
        <end position="4352"/>
    </location>
</feature>
<feature type="region of interest" description="Disordered" evidence="8">
    <location>
        <begin position="6984"/>
        <end position="7004"/>
    </location>
</feature>
<reference evidence="12" key="2">
    <citation type="journal article" date="2023" name="Infect Dis Poverty">
        <title>Chromosome-scale genome of the human blood fluke Schistosoma mekongi and its implications for public health.</title>
        <authorList>
            <person name="Zhou M."/>
            <person name="Xu L."/>
            <person name="Xu D."/>
            <person name="Chen W."/>
            <person name="Khan J."/>
            <person name="Hu Y."/>
            <person name="Huang H."/>
            <person name="Wei H."/>
            <person name="Zhang Y."/>
            <person name="Chusongsang P."/>
            <person name="Tanasarnprasert K."/>
            <person name="Hu X."/>
            <person name="Limpanont Y."/>
            <person name="Lv Z."/>
        </authorList>
    </citation>
    <scope>NUCLEOTIDE SEQUENCE</scope>
    <source>
        <strain evidence="12">LV_2022a</strain>
    </source>
</reference>
<dbReference type="PANTHER" id="PTHR23169">
    <property type="entry name" value="ENVOPLAKIN"/>
    <property type="match status" value="1"/>
</dbReference>